<dbReference type="SMART" id="SM00028">
    <property type="entry name" value="TPR"/>
    <property type="match status" value="2"/>
</dbReference>
<sequence>MRAQSVSTREEKMSVLSENDRAVLNSIFNPLLPLGEGVYSEDLTELVEDVESENSDPEVKELEKQGVLKAEEGKFLEAVDIFSQVILKAQTASAYNNRAQAYRLLGKDKEAMDDLNKSLEICQSKGRSGCNALCQRGLLHRKCSRIEQAKRDFEAASRLGSHFAKQQLVEMNPYAAMCNQMLNEMMSKLSRAEMVHNGHGN</sequence>
<evidence type="ECO:0000313" key="3">
    <source>
        <dbReference type="EnsemblMetazoa" id="XP_014256650.1"/>
    </source>
</evidence>
<accession>A0A8I6TJQ8</accession>
<dbReference type="InterPro" id="IPR019734">
    <property type="entry name" value="TPR_rpt"/>
</dbReference>
<dbReference type="SUPFAM" id="SSF48452">
    <property type="entry name" value="TPR-like"/>
    <property type="match status" value="1"/>
</dbReference>
<dbReference type="KEGG" id="clec:106670645"/>
<dbReference type="InterPro" id="IPR038906">
    <property type="entry name" value="TTC36"/>
</dbReference>
<evidence type="ECO:0000313" key="4">
    <source>
        <dbReference type="Proteomes" id="UP000494040"/>
    </source>
</evidence>
<dbReference type="InterPro" id="IPR011990">
    <property type="entry name" value="TPR-like_helical_dom_sf"/>
</dbReference>
<dbReference type="Gene3D" id="1.25.40.10">
    <property type="entry name" value="Tetratricopeptide repeat domain"/>
    <property type="match status" value="1"/>
</dbReference>
<dbReference type="GO" id="GO:0006570">
    <property type="term" value="P:tyrosine metabolic process"/>
    <property type="evidence" value="ECO:0007669"/>
    <property type="project" value="TreeGrafter"/>
</dbReference>
<dbReference type="OMA" id="CNQMLCE"/>
<keyword evidence="2" id="KW-0802">TPR repeat</keyword>
<protein>
    <recommendedName>
        <fullName evidence="5">Tetratricopeptide repeat protein 36</fullName>
    </recommendedName>
</protein>
<evidence type="ECO:0000256" key="1">
    <source>
        <dbReference type="ARBA" id="ARBA00006995"/>
    </source>
</evidence>
<feature type="repeat" description="TPR" evidence="2">
    <location>
        <begin position="92"/>
        <end position="125"/>
    </location>
</feature>
<dbReference type="PANTHER" id="PTHR21405:SF0">
    <property type="entry name" value="TETRATRICOPEPTIDE REPEAT PROTEIN 36"/>
    <property type="match status" value="1"/>
</dbReference>
<reference evidence="3" key="1">
    <citation type="submission" date="2022-01" db="UniProtKB">
        <authorList>
            <consortium name="EnsemblMetazoa"/>
        </authorList>
    </citation>
    <scope>IDENTIFICATION</scope>
</reference>
<dbReference type="EnsemblMetazoa" id="XM_014401164.2">
    <property type="protein sequence ID" value="XP_014256650.1"/>
    <property type="gene ID" value="LOC106670645"/>
</dbReference>
<dbReference type="PROSITE" id="PS50005">
    <property type="entry name" value="TPR"/>
    <property type="match status" value="1"/>
</dbReference>
<dbReference type="RefSeq" id="XP_014256650.1">
    <property type="nucleotide sequence ID" value="XM_014401164.2"/>
</dbReference>
<dbReference type="Pfam" id="PF00515">
    <property type="entry name" value="TPR_1"/>
    <property type="match status" value="1"/>
</dbReference>
<dbReference type="PANTHER" id="PTHR21405">
    <property type="entry name" value="CDNA SEQUENCE BC021608"/>
    <property type="match status" value="1"/>
</dbReference>
<evidence type="ECO:0000256" key="2">
    <source>
        <dbReference type="PROSITE-ProRule" id="PRU00339"/>
    </source>
</evidence>
<proteinExistence type="inferred from homology"/>
<evidence type="ECO:0008006" key="5">
    <source>
        <dbReference type="Google" id="ProtNLM"/>
    </source>
</evidence>
<keyword evidence="4" id="KW-1185">Reference proteome</keyword>
<dbReference type="GeneID" id="106670645"/>
<comment type="similarity">
    <text evidence="1">Belongs to the TTC36 family.</text>
</comment>
<organism evidence="3 4">
    <name type="scientific">Cimex lectularius</name>
    <name type="common">Bed bug</name>
    <name type="synonym">Acanthia lectularia</name>
    <dbReference type="NCBI Taxonomy" id="79782"/>
    <lineage>
        <taxon>Eukaryota</taxon>
        <taxon>Metazoa</taxon>
        <taxon>Ecdysozoa</taxon>
        <taxon>Arthropoda</taxon>
        <taxon>Hexapoda</taxon>
        <taxon>Insecta</taxon>
        <taxon>Pterygota</taxon>
        <taxon>Neoptera</taxon>
        <taxon>Paraneoptera</taxon>
        <taxon>Hemiptera</taxon>
        <taxon>Heteroptera</taxon>
        <taxon>Panheteroptera</taxon>
        <taxon>Cimicomorpha</taxon>
        <taxon>Cimicidae</taxon>
        <taxon>Cimex</taxon>
    </lineage>
</organism>
<dbReference type="OrthoDB" id="539634at2759"/>
<dbReference type="AlphaFoldDB" id="A0A8I6TJQ8"/>
<name>A0A8I6TJQ8_CIMLE</name>
<dbReference type="Proteomes" id="UP000494040">
    <property type="component" value="Unassembled WGS sequence"/>
</dbReference>